<sequence length="122" mass="14164">MGSVIKKRRKRMSKKKHRKLLRKTRHQRRNKNMGSMTPPPRPAVTLLTRPGCHLCEAARESVDRVASALGLEWEDVDVDTDPELARRHAEEIPVVLVDGVPRDFWQIDERRLARLLRERLAG</sequence>
<keyword evidence="1" id="KW-0813">Transport</keyword>
<reference evidence="4 5" key="1">
    <citation type="journal article" date="2023" name="Commun. Biol.">
        <title>Reorganization of the ancestral sex-determining regions during the evolution of trioecy in Pleodorina starrii.</title>
        <authorList>
            <person name="Takahashi K."/>
            <person name="Suzuki S."/>
            <person name="Kawai-Toyooka H."/>
            <person name="Yamamoto K."/>
            <person name="Hamaji T."/>
            <person name="Ootsuki R."/>
            <person name="Yamaguchi H."/>
            <person name="Kawachi M."/>
            <person name="Higashiyama T."/>
            <person name="Nozaki H."/>
        </authorList>
    </citation>
    <scope>NUCLEOTIDE SEQUENCE [LARGE SCALE GENOMIC DNA]</scope>
    <source>
        <strain evidence="4 5">NIES-4479</strain>
    </source>
</reference>
<dbReference type="SUPFAM" id="SSF52833">
    <property type="entry name" value="Thioredoxin-like"/>
    <property type="match status" value="1"/>
</dbReference>
<gene>
    <name evidence="4" type="primary">PLESTB003338</name>
    <name evidence="4" type="ORF">PLESTB_001874500</name>
</gene>
<keyword evidence="5" id="KW-1185">Reference proteome</keyword>
<dbReference type="InterPro" id="IPR008554">
    <property type="entry name" value="Glutaredoxin-like"/>
</dbReference>
<dbReference type="Gene3D" id="3.40.30.10">
    <property type="entry name" value="Glutaredoxin"/>
    <property type="match status" value="1"/>
</dbReference>
<keyword evidence="1" id="KW-0249">Electron transport</keyword>
<dbReference type="Pfam" id="PF05768">
    <property type="entry name" value="Glrx-like"/>
    <property type="match status" value="1"/>
</dbReference>
<dbReference type="InterPro" id="IPR013177">
    <property type="entry name" value="Ribosomal_mS38_C"/>
</dbReference>
<organism evidence="4 5">
    <name type="scientific">Pleodorina starrii</name>
    <dbReference type="NCBI Taxonomy" id="330485"/>
    <lineage>
        <taxon>Eukaryota</taxon>
        <taxon>Viridiplantae</taxon>
        <taxon>Chlorophyta</taxon>
        <taxon>core chlorophytes</taxon>
        <taxon>Chlorophyceae</taxon>
        <taxon>CS clade</taxon>
        <taxon>Chlamydomonadales</taxon>
        <taxon>Volvocaceae</taxon>
        <taxon>Pleodorina</taxon>
    </lineage>
</organism>
<accession>A0A9W6C285</accession>
<comment type="similarity">
    <text evidence="1">Belongs to the glutaredoxin family.</text>
</comment>
<evidence type="ECO:0000313" key="5">
    <source>
        <dbReference type="Proteomes" id="UP001165080"/>
    </source>
</evidence>
<proteinExistence type="inferred from homology"/>
<dbReference type="EMBL" id="BRXU01000063">
    <property type="protein sequence ID" value="GLC62358.1"/>
    <property type="molecule type" value="Genomic_DNA"/>
</dbReference>
<comment type="caution">
    <text evidence="4">The sequence shown here is derived from an EMBL/GenBank/DDBJ whole genome shotgun (WGS) entry which is preliminary data.</text>
</comment>
<evidence type="ECO:0000256" key="1">
    <source>
        <dbReference type="RuleBase" id="RU363082"/>
    </source>
</evidence>
<evidence type="ECO:0000313" key="4">
    <source>
        <dbReference type="EMBL" id="GLC62358.1"/>
    </source>
</evidence>
<dbReference type="NCBIfam" id="NF047430">
    <property type="entry name" value="ribo_bS22"/>
    <property type="match status" value="1"/>
</dbReference>
<dbReference type="PANTHER" id="PTHR33558:SF1">
    <property type="entry name" value="GLUTAREDOXIN-LIKE PROTEIN C5ORF63 HOMOLOG"/>
    <property type="match status" value="1"/>
</dbReference>
<protein>
    <recommendedName>
        <fullName evidence="1">Glutaredoxin-like protein</fullName>
    </recommendedName>
</protein>
<evidence type="ECO:0000259" key="3">
    <source>
        <dbReference type="SMART" id="SM01155"/>
    </source>
</evidence>
<dbReference type="Proteomes" id="UP001165080">
    <property type="component" value="Unassembled WGS sequence"/>
</dbReference>
<dbReference type="Pfam" id="PF08213">
    <property type="entry name" value="COX24_C"/>
    <property type="match status" value="1"/>
</dbReference>
<feature type="region of interest" description="Disordered" evidence="2">
    <location>
        <begin position="1"/>
        <end position="43"/>
    </location>
</feature>
<dbReference type="InterPro" id="IPR036249">
    <property type="entry name" value="Thioredoxin-like_sf"/>
</dbReference>
<dbReference type="PANTHER" id="PTHR33558">
    <property type="entry name" value="GLUTAREDOXIN-LIKE PROTEIN C5ORF63 HOMOLOG"/>
    <property type="match status" value="1"/>
</dbReference>
<name>A0A9W6C285_9CHLO</name>
<feature type="compositionally biased region" description="Basic residues" evidence="2">
    <location>
        <begin position="1"/>
        <end position="31"/>
    </location>
</feature>
<dbReference type="InterPro" id="IPR052565">
    <property type="entry name" value="Glutaredoxin-like_YDR286C"/>
</dbReference>
<dbReference type="AlphaFoldDB" id="A0A9W6C285"/>
<feature type="domain" description="Ribosomal protein mS38 C-terminal" evidence="3">
    <location>
        <begin position="1"/>
        <end position="32"/>
    </location>
</feature>
<dbReference type="SMART" id="SM01155">
    <property type="entry name" value="DUF1713"/>
    <property type="match status" value="1"/>
</dbReference>
<evidence type="ECO:0000256" key="2">
    <source>
        <dbReference type="SAM" id="MobiDB-lite"/>
    </source>
</evidence>